<gene>
    <name evidence="2" type="ORF">I7I52_09297</name>
</gene>
<dbReference type="EMBL" id="JAEVHI010000002">
    <property type="protein sequence ID" value="KAG5299102.1"/>
    <property type="molecule type" value="Genomic_DNA"/>
</dbReference>
<evidence type="ECO:0000313" key="2">
    <source>
        <dbReference type="EMBL" id="KAG5299102.1"/>
    </source>
</evidence>
<name>A0A8H8D334_AJECA</name>
<sequence length="118" mass="13603">MAYLRHEKYLVACHRSGTSAHFQLQLGSRHVLPHASEILRHMLHRRFSQQGETGLPEPCWRGTQPCPEGTITRARSRRKLGLICQLLGVISRPLGFFSSFISRFRACFPRFRMFCGFA</sequence>
<evidence type="ECO:0000313" key="3">
    <source>
        <dbReference type="Proteomes" id="UP000670092"/>
    </source>
</evidence>
<organism evidence="2 3">
    <name type="scientific">Ajellomyces capsulatus</name>
    <name type="common">Darling's disease fungus</name>
    <name type="synonym">Histoplasma capsulatum</name>
    <dbReference type="NCBI Taxonomy" id="5037"/>
    <lineage>
        <taxon>Eukaryota</taxon>
        <taxon>Fungi</taxon>
        <taxon>Dikarya</taxon>
        <taxon>Ascomycota</taxon>
        <taxon>Pezizomycotina</taxon>
        <taxon>Eurotiomycetes</taxon>
        <taxon>Eurotiomycetidae</taxon>
        <taxon>Onygenales</taxon>
        <taxon>Ajellomycetaceae</taxon>
        <taxon>Histoplasma</taxon>
    </lineage>
</organism>
<keyword evidence="1" id="KW-1133">Transmembrane helix</keyword>
<proteinExistence type="predicted"/>
<feature type="transmembrane region" description="Helical" evidence="1">
    <location>
        <begin position="80"/>
        <end position="101"/>
    </location>
</feature>
<comment type="caution">
    <text evidence="2">The sequence shown here is derived from an EMBL/GenBank/DDBJ whole genome shotgun (WGS) entry which is preliminary data.</text>
</comment>
<protein>
    <submittedName>
        <fullName evidence="2">NAD dependent epimerase/dehydratase</fullName>
    </submittedName>
</protein>
<reference evidence="2 3" key="1">
    <citation type="submission" date="2021-01" db="EMBL/GenBank/DDBJ databases">
        <title>Chromosome-level genome assembly of a human fungal pathogen reveals clustering of transcriptionally co-regulated genes.</title>
        <authorList>
            <person name="Voorhies M."/>
            <person name="Cohen S."/>
            <person name="Shea T.P."/>
            <person name="Petrus S."/>
            <person name="Munoz J.F."/>
            <person name="Poplawski S."/>
            <person name="Goldman W.E."/>
            <person name="Michael T."/>
            <person name="Cuomo C.A."/>
            <person name="Sil A."/>
            <person name="Beyhan S."/>
        </authorList>
    </citation>
    <scope>NUCLEOTIDE SEQUENCE [LARGE SCALE GENOMIC DNA]</scope>
    <source>
        <strain evidence="2 3">G184AR</strain>
    </source>
</reference>
<evidence type="ECO:0000256" key="1">
    <source>
        <dbReference type="SAM" id="Phobius"/>
    </source>
</evidence>
<keyword evidence="1" id="KW-0472">Membrane</keyword>
<dbReference type="AlphaFoldDB" id="A0A8H8D334"/>
<dbReference type="VEuPathDB" id="FungiDB:I7I52_09297"/>
<dbReference type="Proteomes" id="UP000670092">
    <property type="component" value="Unassembled WGS sequence"/>
</dbReference>
<accession>A0A8H8D334</accession>
<keyword evidence="1" id="KW-0812">Transmembrane</keyword>